<dbReference type="KEGG" id="aarg:Aargi30884_15540"/>
<reference evidence="2" key="1">
    <citation type="submission" date="2019-05" db="EMBL/GenBank/DDBJ databases">
        <title>Complete genome sequencing of Absiella argi strain JCM 30884.</title>
        <authorList>
            <person name="Sakamoto M."/>
            <person name="Murakami T."/>
            <person name="Mori H."/>
        </authorList>
    </citation>
    <scope>NUCLEOTIDE SEQUENCE [LARGE SCALE GENOMIC DNA]</scope>
    <source>
        <strain evidence="2">JCM 30884</strain>
    </source>
</reference>
<accession>A0A6N4TJ99</accession>
<dbReference type="RefSeq" id="WP_118277771.1">
    <property type="nucleotide sequence ID" value="NZ_AP019695.1"/>
</dbReference>
<proteinExistence type="predicted"/>
<dbReference type="AlphaFoldDB" id="A0A6N4TJ99"/>
<dbReference type="EMBL" id="AP019695">
    <property type="protein sequence ID" value="BBK22651.1"/>
    <property type="molecule type" value="Genomic_DNA"/>
</dbReference>
<gene>
    <name evidence="1" type="ORF">Aargi30884_15540</name>
</gene>
<dbReference type="Proteomes" id="UP000464754">
    <property type="component" value="Chromosome"/>
</dbReference>
<sequence length="136" mass="16270">MEVNNNEIRLMMKKCRGKDKKYFDENYLKYDLEEYRCKMIVALARILNAADQEEIENGIMDAWMIAMTITSQEFDENDFEIDKNVINCYDSYYKFSEVAVMILKNRTVMLEGIMYIADRYSVTFDKIREGFNERVL</sequence>
<keyword evidence="2" id="KW-1185">Reference proteome</keyword>
<protein>
    <submittedName>
        <fullName evidence="1">Uncharacterized protein</fullName>
    </submittedName>
</protein>
<name>A0A6N4TJ99_9FIRM</name>
<evidence type="ECO:0000313" key="2">
    <source>
        <dbReference type="Proteomes" id="UP000464754"/>
    </source>
</evidence>
<evidence type="ECO:0000313" key="1">
    <source>
        <dbReference type="EMBL" id="BBK22651.1"/>
    </source>
</evidence>
<organism evidence="1 2">
    <name type="scientific">Amedibacterium intestinale</name>
    <dbReference type="NCBI Taxonomy" id="2583452"/>
    <lineage>
        <taxon>Bacteria</taxon>
        <taxon>Bacillati</taxon>
        <taxon>Bacillota</taxon>
        <taxon>Erysipelotrichia</taxon>
        <taxon>Erysipelotrichales</taxon>
        <taxon>Erysipelotrichaceae</taxon>
        <taxon>Amedibacterium</taxon>
    </lineage>
</organism>